<sequence length="170" mass="18672">MMTSFMGTQTLGSRGSLAGTRLCTHTQTSRVQPLCRLPTSASLFGPGKKWEHYELNKNGKPLRIPMHVKKGDTVQVIAGKDKGKVGEITKVLTKQGKIVVEGANVKSKTVQPKPGADEKGQIVQTESPIHHSNVMLYSKEKQIRSRVGHKILEDGKKVRYLVKTGEVIDS</sequence>
<dbReference type="InterPro" id="IPR014722">
    <property type="entry name" value="Rib_uL2_dom2"/>
</dbReference>
<evidence type="ECO:0000256" key="1">
    <source>
        <dbReference type="ARBA" id="ARBA00010618"/>
    </source>
</evidence>
<dbReference type="SMART" id="SM00739">
    <property type="entry name" value="KOW"/>
    <property type="match status" value="1"/>
</dbReference>
<evidence type="ECO:0000256" key="3">
    <source>
        <dbReference type="ARBA" id="ARBA00023274"/>
    </source>
</evidence>
<organism evidence="6 7">
    <name type="scientific">Coccomyxa subellipsoidea</name>
    <dbReference type="NCBI Taxonomy" id="248742"/>
    <lineage>
        <taxon>Eukaryota</taxon>
        <taxon>Viridiplantae</taxon>
        <taxon>Chlorophyta</taxon>
        <taxon>core chlorophytes</taxon>
        <taxon>Trebouxiophyceae</taxon>
        <taxon>Trebouxiophyceae incertae sedis</taxon>
        <taxon>Coccomyxaceae</taxon>
        <taxon>Coccomyxa</taxon>
    </lineage>
</organism>
<dbReference type="NCBIfam" id="TIGR01079">
    <property type="entry name" value="rplX_bact"/>
    <property type="match status" value="1"/>
</dbReference>
<dbReference type="Pfam" id="PF17136">
    <property type="entry name" value="ribosomal_L24"/>
    <property type="match status" value="1"/>
</dbReference>
<name>A0ABR2YKK7_9CHLO</name>
<evidence type="ECO:0000256" key="2">
    <source>
        <dbReference type="ARBA" id="ARBA00022980"/>
    </source>
</evidence>
<gene>
    <name evidence="6" type="ORF">WJX75_005523</name>
</gene>
<dbReference type="CDD" id="cd06089">
    <property type="entry name" value="KOW_RPL26"/>
    <property type="match status" value="1"/>
</dbReference>
<feature type="domain" description="KOW" evidence="5">
    <location>
        <begin position="67"/>
        <end position="94"/>
    </location>
</feature>
<dbReference type="PROSITE" id="PS01108">
    <property type="entry name" value="RIBOSOMAL_L24"/>
    <property type="match status" value="1"/>
</dbReference>
<dbReference type="InterPro" id="IPR005825">
    <property type="entry name" value="Ribosomal_uL24_CS"/>
</dbReference>
<dbReference type="InterPro" id="IPR005824">
    <property type="entry name" value="KOW"/>
</dbReference>
<keyword evidence="3 4" id="KW-0687">Ribonucleoprotein</keyword>
<dbReference type="Gene3D" id="2.30.30.30">
    <property type="match status" value="1"/>
</dbReference>
<comment type="caution">
    <text evidence="6">The sequence shown here is derived from an EMBL/GenBank/DDBJ whole genome shotgun (WGS) entry which is preliminary data.</text>
</comment>
<keyword evidence="2 4" id="KW-0689">Ribosomal protein</keyword>
<proteinExistence type="inferred from homology"/>
<dbReference type="Pfam" id="PF00467">
    <property type="entry name" value="KOW"/>
    <property type="match status" value="1"/>
</dbReference>
<dbReference type="HAMAP" id="MF_01326_B">
    <property type="entry name" value="Ribosomal_uL24_B"/>
    <property type="match status" value="1"/>
</dbReference>
<dbReference type="InterPro" id="IPR041988">
    <property type="entry name" value="Ribosomal_uL24_KOW"/>
</dbReference>
<dbReference type="InterPro" id="IPR057264">
    <property type="entry name" value="Ribosomal_uL24_C"/>
</dbReference>
<accession>A0ABR2YKK7</accession>
<evidence type="ECO:0000313" key="6">
    <source>
        <dbReference type="EMBL" id="KAK9906649.1"/>
    </source>
</evidence>
<dbReference type="PANTHER" id="PTHR12903">
    <property type="entry name" value="MITOCHONDRIAL RIBOSOMAL PROTEIN L24"/>
    <property type="match status" value="1"/>
</dbReference>
<evidence type="ECO:0000313" key="7">
    <source>
        <dbReference type="Proteomes" id="UP001491310"/>
    </source>
</evidence>
<dbReference type="InterPro" id="IPR003256">
    <property type="entry name" value="Ribosomal_uL24"/>
</dbReference>
<evidence type="ECO:0000259" key="5">
    <source>
        <dbReference type="SMART" id="SM00739"/>
    </source>
</evidence>
<dbReference type="Proteomes" id="UP001491310">
    <property type="component" value="Unassembled WGS sequence"/>
</dbReference>
<evidence type="ECO:0000256" key="4">
    <source>
        <dbReference type="RuleBase" id="RU003477"/>
    </source>
</evidence>
<dbReference type="InterPro" id="IPR008991">
    <property type="entry name" value="Translation_prot_SH3-like_sf"/>
</dbReference>
<comment type="similarity">
    <text evidence="1 4">Belongs to the universal ribosomal protein uL24 family.</text>
</comment>
<reference evidence="6 7" key="1">
    <citation type="journal article" date="2024" name="Nat. Commun.">
        <title>Phylogenomics reveals the evolutionary origins of lichenization in chlorophyte algae.</title>
        <authorList>
            <person name="Puginier C."/>
            <person name="Libourel C."/>
            <person name="Otte J."/>
            <person name="Skaloud P."/>
            <person name="Haon M."/>
            <person name="Grisel S."/>
            <person name="Petersen M."/>
            <person name="Berrin J.G."/>
            <person name="Delaux P.M."/>
            <person name="Dal Grande F."/>
            <person name="Keller J."/>
        </authorList>
    </citation>
    <scope>NUCLEOTIDE SEQUENCE [LARGE SCALE GENOMIC DNA]</scope>
    <source>
        <strain evidence="6 7">SAG 216-7</strain>
    </source>
</reference>
<dbReference type="SUPFAM" id="SSF50104">
    <property type="entry name" value="Translation proteins SH3-like domain"/>
    <property type="match status" value="1"/>
</dbReference>
<protein>
    <recommendedName>
        <fullName evidence="5">KOW domain-containing protein</fullName>
    </recommendedName>
</protein>
<dbReference type="EMBL" id="JALJOT010000010">
    <property type="protein sequence ID" value="KAK9906649.1"/>
    <property type="molecule type" value="Genomic_DNA"/>
</dbReference>
<keyword evidence="7" id="KW-1185">Reference proteome</keyword>